<evidence type="ECO:0000313" key="2">
    <source>
        <dbReference type="Proteomes" id="UP000269539"/>
    </source>
</evidence>
<comment type="caution">
    <text evidence="1">The sequence shown here is derived from an EMBL/GenBank/DDBJ whole genome shotgun (WGS) entry which is preliminary data.</text>
</comment>
<organism evidence="1 2">
    <name type="scientific">Hortaea werneckii</name>
    <name type="common">Black yeast</name>
    <name type="synonym">Cladosporium werneckii</name>
    <dbReference type="NCBI Taxonomy" id="91943"/>
    <lineage>
        <taxon>Eukaryota</taxon>
        <taxon>Fungi</taxon>
        <taxon>Dikarya</taxon>
        <taxon>Ascomycota</taxon>
        <taxon>Pezizomycotina</taxon>
        <taxon>Dothideomycetes</taxon>
        <taxon>Dothideomycetidae</taxon>
        <taxon>Mycosphaerellales</taxon>
        <taxon>Teratosphaeriaceae</taxon>
        <taxon>Hortaea</taxon>
    </lineage>
</organism>
<dbReference type="EMBL" id="QWIO01000506">
    <property type="protein sequence ID" value="RMY94806.1"/>
    <property type="molecule type" value="Genomic_DNA"/>
</dbReference>
<proteinExistence type="predicted"/>
<evidence type="ECO:0008006" key="3">
    <source>
        <dbReference type="Google" id="ProtNLM"/>
    </source>
</evidence>
<name>A0A3M7G1Y5_HORWE</name>
<reference evidence="1 2" key="1">
    <citation type="journal article" date="2018" name="BMC Genomics">
        <title>Genomic evidence for intraspecific hybridization in a clonal and extremely halotolerant yeast.</title>
        <authorList>
            <person name="Gostincar C."/>
            <person name="Stajich J.E."/>
            <person name="Zupancic J."/>
            <person name="Zalar P."/>
            <person name="Gunde-Cimerman N."/>
        </authorList>
    </citation>
    <scope>NUCLEOTIDE SEQUENCE [LARGE SCALE GENOMIC DNA]</scope>
    <source>
        <strain evidence="1 2">EXF-10513</strain>
    </source>
</reference>
<evidence type="ECO:0000313" key="1">
    <source>
        <dbReference type="EMBL" id="RMY94806.1"/>
    </source>
</evidence>
<dbReference type="Proteomes" id="UP000269539">
    <property type="component" value="Unassembled WGS sequence"/>
</dbReference>
<protein>
    <recommendedName>
        <fullName evidence="3">PPPDE domain-containing protein</fullName>
    </recommendedName>
</protein>
<accession>A0A3M7G1Y5</accession>
<gene>
    <name evidence="1" type="ORF">D0864_05444</name>
</gene>
<sequence length="277" mass="31036">MILIYSNAHEPAPLLDNPLIEHNPHNEIRPVFMKIRKVRGKTGWFIRRYGHWFGGPKDDPEAVGHHAVQVGEYVYELTREEGLVGQRLTGHQVWPSTIKHAVVGWTDLSDVEMQEACTSHPLRSFPLETERFVAPKDAKQADVQVALQSQNFVRSRNGGRYHIKTNNCQHFIRDLLERIVTIPLTDLNASTARSNDGSSCCSSISSSCNTSEKKTISIRDSFEMLATSEIQLLRPPEAAKLLDEKSLMRETVLPKAPEVGWPLGMHAGVRIAVAPVC</sequence>
<dbReference type="AlphaFoldDB" id="A0A3M7G1Y5"/>